<feature type="signal peptide" evidence="1">
    <location>
        <begin position="1"/>
        <end position="29"/>
    </location>
</feature>
<protein>
    <recommendedName>
        <fullName evidence="4">Lipoprotein</fullName>
    </recommendedName>
</protein>
<evidence type="ECO:0000256" key="1">
    <source>
        <dbReference type="SAM" id="SignalP"/>
    </source>
</evidence>
<evidence type="ECO:0000313" key="3">
    <source>
        <dbReference type="Proteomes" id="UP000003688"/>
    </source>
</evidence>
<comment type="caution">
    <text evidence="2">The sequence shown here is derived from an EMBL/GenBank/DDBJ whole genome shotgun (WGS) entry which is preliminary data.</text>
</comment>
<gene>
    <name evidence="2" type="ORF">Cflav_PD0840</name>
</gene>
<dbReference type="STRING" id="320771.Cflav_PD0840"/>
<name>B9XQG5_PEDPL</name>
<keyword evidence="1" id="KW-0732">Signal</keyword>
<proteinExistence type="predicted"/>
<organism evidence="2 3">
    <name type="scientific">Pedosphaera parvula (strain Ellin514)</name>
    <dbReference type="NCBI Taxonomy" id="320771"/>
    <lineage>
        <taxon>Bacteria</taxon>
        <taxon>Pseudomonadati</taxon>
        <taxon>Verrucomicrobiota</taxon>
        <taxon>Pedosphaerae</taxon>
        <taxon>Pedosphaerales</taxon>
        <taxon>Pedosphaeraceae</taxon>
        <taxon>Pedosphaera</taxon>
    </lineage>
</organism>
<feature type="chain" id="PRO_5002893163" description="Lipoprotein" evidence="1">
    <location>
        <begin position="30"/>
        <end position="171"/>
    </location>
</feature>
<evidence type="ECO:0000313" key="2">
    <source>
        <dbReference type="EMBL" id="EEF57890.1"/>
    </source>
</evidence>
<accession>B9XQG5</accession>
<dbReference type="EMBL" id="ABOX02000054">
    <property type="protein sequence ID" value="EEF57890.1"/>
    <property type="molecule type" value="Genomic_DNA"/>
</dbReference>
<keyword evidence="3" id="KW-1185">Reference proteome</keyword>
<dbReference type="PROSITE" id="PS51257">
    <property type="entry name" value="PROKAR_LIPOPROTEIN"/>
    <property type="match status" value="1"/>
</dbReference>
<dbReference type="AlphaFoldDB" id="B9XQG5"/>
<dbReference type="Proteomes" id="UP000003688">
    <property type="component" value="Unassembled WGS sequence"/>
</dbReference>
<reference evidence="2 3" key="1">
    <citation type="journal article" date="2011" name="J. Bacteriol.">
        <title>Genome sequence of 'Pedosphaera parvula' Ellin514, an aerobic Verrucomicrobial isolate from pasture soil.</title>
        <authorList>
            <person name="Kant R."/>
            <person name="van Passel M.W."/>
            <person name="Sangwan P."/>
            <person name="Palva A."/>
            <person name="Lucas S."/>
            <person name="Copeland A."/>
            <person name="Lapidus A."/>
            <person name="Glavina Del Rio T."/>
            <person name="Dalin E."/>
            <person name="Tice H."/>
            <person name="Bruce D."/>
            <person name="Goodwin L."/>
            <person name="Pitluck S."/>
            <person name="Chertkov O."/>
            <person name="Larimer F.W."/>
            <person name="Land M.L."/>
            <person name="Hauser L."/>
            <person name="Brettin T.S."/>
            <person name="Detter J.C."/>
            <person name="Han S."/>
            <person name="de Vos W.M."/>
            <person name="Janssen P.H."/>
            <person name="Smidt H."/>
        </authorList>
    </citation>
    <scope>NUCLEOTIDE SEQUENCE [LARGE SCALE GENOMIC DNA]</scope>
    <source>
        <strain evidence="2 3">Ellin514</strain>
    </source>
</reference>
<sequence length="171" mass="19448" precursor="true">MVMRRKRPMKNKIISIVSLVSLTIGMAIASAGCHSTTTTADQKYSAWEVETFKKEARSHQDVVLVCIYESQLQRMPLPRKHRVDSKATVVRSYKGAWQVGEPIAFYRELESVPQDWKPNVGYLVYLLFDKHTPEPVGIDTGEDWAYKPEFERALRSVPSSSKSEGRSRSGK</sequence>
<evidence type="ECO:0008006" key="4">
    <source>
        <dbReference type="Google" id="ProtNLM"/>
    </source>
</evidence>